<evidence type="ECO:0000313" key="3">
    <source>
        <dbReference type="Proteomes" id="UP000095657"/>
    </source>
</evidence>
<evidence type="ECO:0000313" key="2">
    <source>
        <dbReference type="EMBL" id="CUO67668.1"/>
    </source>
</evidence>
<name>A0A174H352_9BACE</name>
<dbReference type="STRING" id="47678.ERS852494_00490"/>
<keyword evidence="2" id="KW-0449">Lipoprotein</keyword>
<dbReference type="NCBIfam" id="NF038041">
    <property type="entry name" value="fim_Mfa1_fam"/>
    <property type="match status" value="1"/>
</dbReference>
<reference evidence="2 3" key="1">
    <citation type="submission" date="2015-09" db="EMBL/GenBank/DDBJ databases">
        <authorList>
            <consortium name="Pathogen Informatics"/>
        </authorList>
    </citation>
    <scope>NUCLEOTIDE SEQUENCE [LARGE SCALE GENOMIC DNA]</scope>
    <source>
        <strain evidence="2 3">2789STDY5834880</strain>
    </source>
</reference>
<dbReference type="InterPro" id="IPR029140">
    <property type="entry name" value="Mfa1_C"/>
</dbReference>
<proteinExistence type="predicted"/>
<dbReference type="Proteomes" id="UP000095657">
    <property type="component" value="Unassembled WGS sequence"/>
</dbReference>
<organism evidence="2 3">
    <name type="scientific">Bacteroides caccae</name>
    <dbReference type="NCBI Taxonomy" id="47678"/>
    <lineage>
        <taxon>Bacteria</taxon>
        <taxon>Pseudomonadati</taxon>
        <taxon>Bacteroidota</taxon>
        <taxon>Bacteroidia</taxon>
        <taxon>Bacteroidales</taxon>
        <taxon>Bacteroidaceae</taxon>
        <taxon>Bacteroides</taxon>
    </lineage>
</organism>
<evidence type="ECO:0000259" key="1">
    <source>
        <dbReference type="Pfam" id="PF15495"/>
    </source>
</evidence>
<protein>
    <submittedName>
        <fullName evidence="2">Putative exported lipoprotein</fullName>
    </submittedName>
</protein>
<accession>A0A174H352</accession>
<dbReference type="EMBL" id="CZAI01000001">
    <property type="protein sequence ID" value="CUO67668.1"/>
    <property type="molecule type" value="Genomic_DNA"/>
</dbReference>
<feature type="domain" description="Minor fimbrium subunit Mfa1 C-terminal" evidence="1">
    <location>
        <begin position="282"/>
        <end position="358"/>
    </location>
</feature>
<dbReference type="Gene3D" id="2.60.40.3690">
    <property type="match status" value="1"/>
</dbReference>
<gene>
    <name evidence="2" type="ORF">ERS852494_00490</name>
</gene>
<dbReference type="InterPro" id="IPR047786">
    <property type="entry name" value="Mfa1_fim"/>
</dbReference>
<dbReference type="Pfam" id="PF15495">
    <property type="entry name" value="Fimbrillin_C"/>
    <property type="match status" value="1"/>
</dbReference>
<sequence>MQDDFLNAVDEVTYSTGKIPNVPTEGFVMTNRGAANLNIEISKPTDSDKITNVSIGLERAVAKIELTQKQETFPLKDPNGEVYCTIKLNTFRMLNLATKFYTFRHTATLNSFQEPASYTEENFGDIPDVNGYLIDPYFFKKTVEGAKDFTNADGFFAQALVDTDINDNNWAGMAPANSWSYIYCLENCMFVDAQLNAYSTGVMFKANMDIATNRVFDENGTNINNPSNWPTKMFYFNYNFYISVDAIRKQVLNNLPSDVTDDSDTETLAKYSIKRFQKTENYSCYYNYWIKHEDNYESTEMGVMEFGIVRNNIYRLSVSKVAGLGSGDPYIEPEQPDEYKAELDININVFPWAVRNQDVELE</sequence>
<dbReference type="AlphaFoldDB" id="A0A174H352"/>
<dbReference type="GO" id="GO:0009418">
    <property type="term" value="C:pilus shaft"/>
    <property type="evidence" value="ECO:0007669"/>
    <property type="project" value="InterPro"/>
</dbReference>